<evidence type="ECO:0000313" key="1">
    <source>
        <dbReference type="EMBL" id="KKP46384.1"/>
    </source>
</evidence>
<comment type="caution">
    <text evidence="1">The sequence shown here is derived from an EMBL/GenBank/DDBJ whole genome shotgun (WGS) entry which is preliminary data.</text>
</comment>
<dbReference type="AlphaFoldDB" id="A0A0F9ZQH6"/>
<evidence type="ECO:0000313" key="2">
    <source>
        <dbReference type="Proteomes" id="UP000033995"/>
    </source>
</evidence>
<dbReference type="Proteomes" id="UP000033995">
    <property type="component" value="Unassembled WGS sequence"/>
</dbReference>
<sequence>MNRIAKLTLFKNTPAFNKRTLQRILDIKDEALNANVKRWLKKGELIQLKRGWYVTKDYYQLSSNKQNYFEWLANKFKEPSYLSMEYVLQKYNLLSEAVYSITSVTLKKTGNYLNNFGQFSYYNINDNQFIGYKMFQRGEYNINEATLAKALFDYLYYKIGKLNKITTDLWDDLRINTEVITDGDKLEFIKYCGMEGSKKMKQIAKLLI</sequence>
<dbReference type="EMBL" id="LBOZ01000011">
    <property type="protein sequence ID" value="KKP46384.1"/>
    <property type="molecule type" value="Genomic_DNA"/>
</dbReference>
<protein>
    <recommendedName>
        <fullName evidence="3">Transcriptional regulator, AbiEi antitoxin, Type IV TA system</fullName>
    </recommendedName>
</protein>
<evidence type="ECO:0008006" key="3">
    <source>
        <dbReference type="Google" id="ProtNLM"/>
    </source>
</evidence>
<gene>
    <name evidence="1" type="ORF">UR38_C0011G0034</name>
</gene>
<organism evidence="1 2">
    <name type="scientific">Candidatus Woesebacteria bacterium GW2011_GWA2_33_28</name>
    <dbReference type="NCBI Taxonomy" id="1618561"/>
    <lineage>
        <taxon>Bacteria</taxon>
        <taxon>Candidatus Woeseibacteriota</taxon>
    </lineage>
</organism>
<name>A0A0F9ZQH6_9BACT</name>
<proteinExistence type="predicted"/>
<accession>A0A0F9ZQH6</accession>
<reference evidence="1 2" key="1">
    <citation type="journal article" date="2015" name="Nature">
        <title>rRNA introns, odd ribosomes, and small enigmatic genomes across a large radiation of phyla.</title>
        <authorList>
            <person name="Brown C.T."/>
            <person name="Hug L.A."/>
            <person name="Thomas B.C."/>
            <person name="Sharon I."/>
            <person name="Castelle C.J."/>
            <person name="Singh A."/>
            <person name="Wilkins M.J."/>
            <person name="Williams K.H."/>
            <person name="Banfield J.F."/>
        </authorList>
    </citation>
    <scope>NUCLEOTIDE SEQUENCE [LARGE SCALE GENOMIC DNA]</scope>
</reference>